<evidence type="ECO:0000256" key="3">
    <source>
        <dbReference type="ARBA" id="ARBA00022448"/>
    </source>
</evidence>
<evidence type="ECO:0000256" key="6">
    <source>
        <dbReference type="ARBA" id="ARBA00022989"/>
    </source>
</evidence>
<feature type="transmembrane region" description="Helical" evidence="8">
    <location>
        <begin position="64"/>
        <end position="83"/>
    </location>
</feature>
<name>A0A1N6N2T0_9PSED</name>
<evidence type="ECO:0000256" key="4">
    <source>
        <dbReference type="ARBA" id="ARBA00022475"/>
    </source>
</evidence>
<feature type="transmembrane region" description="Helical" evidence="8">
    <location>
        <begin position="6"/>
        <end position="21"/>
    </location>
</feature>
<accession>A0A1N6N2T0</accession>
<dbReference type="RefSeq" id="WP_039559373.1">
    <property type="nucleotide sequence ID" value="NZ_FTMC01000001.1"/>
</dbReference>
<feature type="transmembrane region" description="Helical" evidence="8">
    <location>
        <begin position="186"/>
        <end position="206"/>
    </location>
</feature>
<keyword evidence="6 8" id="KW-1133">Transmembrane helix</keyword>
<dbReference type="GO" id="GO:0055085">
    <property type="term" value="P:transmembrane transport"/>
    <property type="evidence" value="ECO:0007669"/>
    <property type="project" value="InterPro"/>
</dbReference>
<reference evidence="9 10" key="1">
    <citation type="submission" date="2017-01" db="EMBL/GenBank/DDBJ databases">
        <authorList>
            <person name="Mah S.A."/>
            <person name="Swanson W.J."/>
            <person name="Moy G.W."/>
            <person name="Vacquier V.D."/>
        </authorList>
    </citation>
    <scope>NUCLEOTIDE SEQUENCE [LARGE SCALE GENOMIC DNA]</scope>
    <source>
        <strain evidence="9 10">ATCC 29606</strain>
    </source>
</reference>
<dbReference type="Gene3D" id="1.20.1530.20">
    <property type="match status" value="1"/>
</dbReference>
<organism evidence="9 10">
    <name type="scientific">Pseudomonas flexibilis</name>
    <dbReference type="NCBI Taxonomy" id="706570"/>
    <lineage>
        <taxon>Bacteria</taxon>
        <taxon>Pseudomonadati</taxon>
        <taxon>Pseudomonadota</taxon>
        <taxon>Gammaproteobacteria</taxon>
        <taxon>Pseudomonadales</taxon>
        <taxon>Pseudomonadaceae</taxon>
        <taxon>Pseudomonas</taxon>
    </lineage>
</organism>
<comment type="similarity">
    <text evidence="2">Belongs to the auxin efflux carrier (TC 2.A.69) family.</text>
</comment>
<evidence type="ECO:0000256" key="1">
    <source>
        <dbReference type="ARBA" id="ARBA00004651"/>
    </source>
</evidence>
<evidence type="ECO:0008006" key="11">
    <source>
        <dbReference type="Google" id="ProtNLM"/>
    </source>
</evidence>
<comment type="subcellular location">
    <subcellularLocation>
        <location evidence="1">Cell membrane</location>
        <topology evidence="1">Multi-pass membrane protein</topology>
    </subcellularLocation>
</comment>
<feature type="transmembrane region" description="Helical" evidence="8">
    <location>
        <begin position="247"/>
        <end position="265"/>
    </location>
</feature>
<evidence type="ECO:0000313" key="9">
    <source>
        <dbReference type="EMBL" id="SIP86400.1"/>
    </source>
</evidence>
<sequence>MAAVQAILPIFLLILLGYWIGRRQWLASDAASGLSTLTFKLFMPLVLFTGIARANLAEGLSPHLLLAYFLPALGLFALVSLLAHRRLGRATPLGLAAAYSNNVLIGIPLVASVLGAPSMVYVFAILVFHSLLLFSVQSLYAAFGTGEKVRLSSLLGNLANPLIVGLLLGALLNVSGLPLPAPFWRLADWLAGAALPCALLVLGLSLSRFRLMPDGASWALTLVKLVAFPALVYLLAGALGLPDAARAVLVVLAACPSGVNVLGFVRKPEDSRTVSATVFLSTLLAAVGLPLWLSVLHV</sequence>
<dbReference type="AlphaFoldDB" id="A0A1N6N2T0"/>
<evidence type="ECO:0000256" key="8">
    <source>
        <dbReference type="SAM" id="Phobius"/>
    </source>
</evidence>
<feature type="transmembrane region" description="Helical" evidence="8">
    <location>
        <begin position="33"/>
        <end position="52"/>
    </location>
</feature>
<evidence type="ECO:0000256" key="2">
    <source>
        <dbReference type="ARBA" id="ARBA00010145"/>
    </source>
</evidence>
<keyword evidence="5 8" id="KW-0812">Transmembrane</keyword>
<evidence type="ECO:0000313" key="10">
    <source>
        <dbReference type="Proteomes" id="UP000186079"/>
    </source>
</evidence>
<feature type="transmembrane region" description="Helical" evidence="8">
    <location>
        <begin position="120"/>
        <end position="142"/>
    </location>
</feature>
<feature type="transmembrane region" description="Helical" evidence="8">
    <location>
        <begin position="218"/>
        <end position="241"/>
    </location>
</feature>
<keyword evidence="7 8" id="KW-0472">Membrane</keyword>
<evidence type="ECO:0000256" key="5">
    <source>
        <dbReference type="ARBA" id="ARBA00022692"/>
    </source>
</evidence>
<keyword evidence="4" id="KW-1003">Cell membrane</keyword>
<dbReference type="InterPro" id="IPR004776">
    <property type="entry name" value="Mem_transp_PIN-like"/>
</dbReference>
<proteinExistence type="inferred from homology"/>
<evidence type="ECO:0000256" key="7">
    <source>
        <dbReference type="ARBA" id="ARBA00023136"/>
    </source>
</evidence>
<dbReference type="PANTHER" id="PTHR36838:SF3">
    <property type="entry name" value="TRANSPORTER AUXIN EFFLUX CARRIER EC FAMILY"/>
    <property type="match status" value="1"/>
</dbReference>
<dbReference type="GO" id="GO:0005886">
    <property type="term" value="C:plasma membrane"/>
    <property type="evidence" value="ECO:0007669"/>
    <property type="project" value="UniProtKB-SubCell"/>
</dbReference>
<dbReference type="Proteomes" id="UP000186079">
    <property type="component" value="Unassembled WGS sequence"/>
</dbReference>
<dbReference type="InterPro" id="IPR038770">
    <property type="entry name" value="Na+/solute_symporter_sf"/>
</dbReference>
<dbReference type="PANTHER" id="PTHR36838">
    <property type="entry name" value="AUXIN EFFLUX CARRIER FAMILY PROTEIN"/>
    <property type="match status" value="1"/>
</dbReference>
<keyword evidence="3" id="KW-0813">Transport</keyword>
<dbReference type="EMBL" id="FTMC01000001">
    <property type="protein sequence ID" value="SIP86400.1"/>
    <property type="molecule type" value="Genomic_DNA"/>
</dbReference>
<gene>
    <name evidence="9" type="ORF">SAMN05421672_10136</name>
</gene>
<protein>
    <recommendedName>
        <fullName evidence="11">Transporter</fullName>
    </recommendedName>
</protein>
<feature type="transmembrane region" description="Helical" evidence="8">
    <location>
        <begin position="95"/>
        <end position="114"/>
    </location>
</feature>
<feature type="transmembrane region" description="Helical" evidence="8">
    <location>
        <begin position="277"/>
        <end position="295"/>
    </location>
</feature>
<dbReference type="Pfam" id="PF03547">
    <property type="entry name" value="Mem_trans"/>
    <property type="match status" value="2"/>
</dbReference>
<feature type="transmembrane region" description="Helical" evidence="8">
    <location>
        <begin position="154"/>
        <end position="174"/>
    </location>
</feature>